<dbReference type="KEGG" id="tva:4773048"/>
<dbReference type="EMBL" id="DS113261">
    <property type="protein sequence ID" value="EAY15048.1"/>
    <property type="molecule type" value="Genomic_DNA"/>
</dbReference>
<sequence>MRKGDASKQVGAAPLYWWLLSKADLHQYNCLRLALTSSESKNQRNRRIATFTEAIEAVRVFAVRGDQYDRIRCLVCGIAWLPEGLAINTHQLKLLISRCKSSINGSFQKLGFTEKLRRLAAANALISVYPFLNENTSELRKWSVRKRPANFNQVPQETQQITNTQQNVEQNQVKPPQVKQEVEQGKDIWEQIEMTDQQESIFWN</sequence>
<dbReference type="Pfam" id="PF10416">
    <property type="entry name" value="IBD"/>
    <property type="match status" value="1"/>
</dbReference>
<keyword evidence="3" id="KW-1185">Reference proteome</keyword>
<feature type="domain" description="Initiator binding" evidence="1">
    <location>
        <begin position="24"/>
        <end position="148"/>
    </location>
</feature>
<evidence type="ECO:0000313" key="2">
    <source>
        <dbReference type="EMBL" id="EAY15048.1"/>
    </source>
</evidence>
<dbReference type="InParanoid" id="A2DX21"/>
<proteinExistence type="predicted"/>
<reference evidence="2" key="1">
    <citation type="submission" date="2006-10" db="EMBL/GenBank/DDBJ databases">
        <authorList>
            <person name="Amadeo P."/>
            <person name="Zhao Q."/>
            <person name="Wortman J."/>
            <person name="Fraser-Liggett C."/>
            <person name="Carlton J."/>
        </authorList>
    </citation>
    <scope>NUCLEOTIDE SEQUENCE</scope>
    <source>
        <strain evidence="2">G3</strain>
    </source>
</reference>
<dbReference type="Proteomes" id="UP000001542">
    <property type="component" value="Unassembled WGS sequence"/>
</dbReference>
<name>A2DX21_TRIV3</name>
<dbReference type="RefSeq" id="XP_001327271.1">
    <property type="nucleotide sequence ID" value="XM_001327236.1"/>
</dbReference>
<evidence type="ECO:0000313" key="3">
    <source>
        <dbReference type="Proteomes" id="UP000001542"/>
    </source>
</evidence>
<accession>A2DX21</accession>
<dbReference type="VEuPathDB" id="TrichDB:TVAG_019480"/>
<dbReference type="AlphaFoldDB" id="A2DX21"/>
<dbReference type="VEuPathDB" id="TrichDB:TVAGG3_0185180"/>
<dbReference type="InterPro" id="IPR018845">
    <property type="entry name" value="Initiator-bd"/>
</dbReference>
<gene>
    <name evidence="2" type="ORF">TVAG_019480</name>
</gene>
<evidence type="ECO:0000259" key="1">
    <source>
        <dbReference type="Pfam" id="PF10416"/>
    </source>
</evidence>
<protein>
    <recommendedName>
        <fullName evidence="1">Initiator binding domain-containing protein</fullName>
    </recommendedName>
</protein>
<reference evidence="2" key="2">
    <citation type="journal article" date="2007" name="Science">
        <title>Draft genome sequence of the sexually transmitted pathogen Trichomonas vaginalis.</title>
        <authorList>
            <person name="Carlton J.M."/>
            <person name="Hirt R.P."/>
            <person name="Silva J.C."/>
            <person name="Delcher A.L."/>
            <person name="Schatz M."/>
            <person name="Zhao Q."/>
            <person name="Wortman J.R."/>
            <person name="Bidwell S.L."/>
            <person name="Alsmark U.C.M."/>
            <person name="Besteiro S."/>
            <person name="Sicheritz-Ponten T."/>
            <person name="Noel C.J."/>
            <person name="Dacks J.B."/>
            <person name="Foster P.G."/>
            <person name="Simillion C."/>
            <person name="Van de Peer Y."/>
            <person name="Miranda-Saavedra D."/>
            <person name="Barton G.J."/>
            <person name="Westrop G.D."/>
            <person name="Mueller S."/>
            <person name="Dessi D."/>
            <person name="Fiori P.L."/>
            <person name="Ren Q."/>
            <person name="Paulsen I."/>
            <person name="Zhang H."/>
            <person name="Bastida-Corcuera F.D."/>
            <person name="Simoes-Barbosa A."/>
            <person name="Brown M.T."/>
            <person name="Hayes R.D."/>
            <person name="Mukherjee M."/>
            <person name="Okumura C.Y."/>
            <person name="Schneider R."/>
            <person name="Smith A.J."/>
            <person name="Vanacova S."/>
            <person name="Villalvazo M."/>
            <person name="Haas B.J."/>
            <person name="Pertea M."/>
            <person name="Feldblyum T.V."/>
            <person name="Utterback T.R."/>
            <person name="Shu C.L."/>
            <person name="Osoegawa K."/>
            <person name="de Jong P.J."/>
            <person name="Hrdy I."/>
            <person name="Horvathova L."/>
            <person name="Zubacova Z."/>
            <person name="Dolezal P."/>
            <person name="Malik S.B."/>
            <person name="Logsdon J.M. Jr."/>
            <person name="Henze K."/>
            <person name="Gupta A."/>
            <person name="Wang C.C."/>
            <person name="Dunne R.L."/>
            <person name="Upcroft J.A."/>
            <person name="Upcroft P."/>
            <person name="White O."/>
            <person name="Salzberg S.L."/>
            <person name="Tang P."/>
            <person name="Chiu C.-H."/>
            <person name="Lee Y.-S."/>
            <person name="Embley T.M."/>
            <person name="Coombs G.H."/>
            <person name="Mottram J.C."/>
            <person name="Tachezy J."/>
            <person name="Fraser-Liggett C.M."/>
            <person name="Johnson P.J."/>
        </authorList>
    </citation>
    <scope>NUCLEOTIDE SEQUENCE [LARGE SCALE GENOMIC DNA]</scope>
    <source>
        <strain evidence="2">G3</strain>
    </source>
</reference>
<organism evidence="2 3">
    <name type="scientific">Trichomonas vaginalis (strain ATCC PRA-98 / G3)</name>
    <dbReference type="NCBI Taxonomy" id="412133"/>
    <lineage>
        <taxon>Eukaryota</taxon>
        <taxon>Metamonada</taxon>
        <taxon>Parabasalia</taxon>
        <taxon>Trichomonadida</taxon>
        <taxon>Trichomonadidae</taxon>
        <taxon>Trichomonas</taxon>
    </lineage>
</organism>